<dbReference type="Proteomes" id="UP000199400">
    <property type="component" value="Unassembled WGS sequence"/>
</dbReference>
<name>A0A1I2AAW1_9BACT</name>
<accession>A0A1I2AAW1</accession>
<organism evidence="1 2">
    <name type="scientific">Nannocystis exedens</name>
    <dbReference type="NCBI Taxonomy" id="54"/>
    <lineage>
        <taxon>Bacteria</taxon>
        <taxon>Pseudomonadati</taxon>
        <taxon>Myxococcota</taxon>
        <taxon>Polyangia</taxon>
        <taxon>Nannocystales</taxon>
        <taxon>Nannocystaceae</taxon>
        <taxon>Nannocystis</taxon>
    </lineage>
</organism>
<evidence type="ECO:0000313" key="1">
    <source>
        <dbReference type="EMBL" id="SFE41002.1"/>
    </source>
</evidence>
<evidence type="ECO:0000313" key="2">
    <source>
        <dbReference type="Proteomes" id="UP000199400"/>
    </source>
</evidence>
<dbReference type="AlphaFoldDB" id="A0A1I2AAW1"/>
<proteinExistence type="predicted"/>
<gene>
    <name evidence="1" type="ORF">SAMN02745121_04160</name>
</gene>
<keyword evidence="2" id="KW-1185">Reference proteome</keyword>
<dbReference type="EMBL" id="FOMX01000013">
    <property type="protein sequence ID" value="SFE41002.1"/>
    <property type="molecule type" value="Genomic_DNA"/>
</dbReference>
<reference evidence="2" key="1">
    <citation type="submission" date="2016-10" db="EMBL/GenBank/DDBJ databases">
        <authorList>
            <person name="Varghese N."/>
            <person name="Submissions S."/>
        </authorList>
    </citation>
    <scope>NUCLEOTIDE SEQUENCE [LARGE SCALE GENOMIC DNA]</scope>
    <source>
        <strain evidence="2">ATCC 25963</strain>
    </source>
</reference>
<protein>
    <submittedName>
        <fullName evidence="1">Uncharacterized protein</fullName>
    </submittedName>
</protein>
<sequence>MQIYRRFVLVACLTLGLWARPDPVEARSCASWGWGTDYGSAMFFDGQVAVPVDVLPWMVMRCADIEAAVPDDCALVAGDTRIEVTVELRGASVCESEEAETFDVVAQFVPAEPLAPGEIYELDCGAFAEYAEDSRSPGTLHVRADDEPAAPPVALGELEAREVRSEPQSCGLTGFATCEIPDYIALSIDFSAEYFRQGGYVEAAYADGQLVAVSGSDPDLEAKIPPGPGPIALTPVAADGTRGPTVMLDEADIAPDLDGGSGCTVGSGGIAPALWLLGPLAWSFRRRRR</sequence>